<organism evidence="3 4">
    <name type="scientific">Alloacidobacterium dinghuense</name>
    <dbReference type="NCBI Taxonomy" id="2763107"/>
    <lineage>
        <taxon>Bacteria</taxon>
        <taxon>Pseudomonadati</taxon>
        <taxon>Acidobacteriota</taxon>
        <taxon>Terriglobia</taxon>
        <taxon>Terriglobales</taxon>
        <taxon>Acidobacteriaceae</taxon>
        <taxon>Alloacidobacterium</taxon>
    </lineage>
</organism>
<dbReference type="PANTHER" id="PTHR30619:SF1">
    <property type="entry name" value="RECOMBINATION PROTEIN 2"/>
    <property type="match status" value="1"/>
</dbReference>
<feature type="chain" id="PRO_5028925967" evidence="1">
    <location>
        <begin position="23"/>
        <end position="344"/>
    </location>
</feature>
<dbReference type="SUPFAM" id="SSF56281">
    <property type="entry name" value="Metallo-hydrolase/oxidoreductase"/>
    <property type="match status" value="1"/>
</dbReference>
<dbReference type="CDD" id="cd07731">
    <property type="entry name" value="ComA-like_MBL-fold"/>
    <property type="match status" value="1"/>
</dbReference>
<dbReference type="InterPro" id="IPR001279">
    <property type="entry name" value="Metallo-B-lactamas"/>
</dbReference>
<dbReference type="EMBL" id="CP060394">
    <property type="protein sequence ID" value="QNI33010.1"/>
    <property type="molecule type" value="Genomic_DNA"/>
</dbReference>
<dbReference type="InterPro" id="IPR036866">
    <property type="entry name" value="RibonucZ/Hydroxyglut_hydro"/>
</dbReference>
<dbReference type="RefSeq" id="WP_186744096.1">
    <property type="nucleotide sequence ID" value="NZ_CP060394.1"/>
</dbReference>
<dbReference type="GO" id="GO:0016787">
    <property type="term" value="F:hydrolase activity"/>
    <property type="evidence" value="ECO:0007669"/>
    <property type="project" value="UniProtKB-KW"/>
</dbReference>
<accession>A0A7G8BKE0</accession>
<dbReference type="Gene3D" id="3.60.15.10">
    <property type="entry name" value="Ribonuclease Z/Hydroxyacylglutathione hydrolase-like"/>
    <property type="match status" value="1"/>
</dbReference>
<name>A0A7G8BKE0_9BACT</name>
<reference evidence="3 4" key="1">
    <citation type="submission" date="2020-08" db="EMBL/GenBank/DDBJ databases">
        <title>Edaphobacter telluris sp. nov. and Acidobacterium dinghuensis sp. nov., two acidobacteria isolated from forest soil.</title>
        <authorList>
            <person name="Fu J."/>
            <person name="Qiu L."/>
        </authorList>
    </citation>
    <scope>NUCLEOTIDE SEQUENCE [LARGE SCALE GENOMIC DNA]</scope>
    <source>
        <strain evidence="3">4Y35</strain>
    </source>
</reference>
<feature type="signal peptide" evidence="1">
    <location>
        <begin position="1"/>
        <end position="22"/>
    </location>
</feature>
<dbReference type="InterPro" id="IPR052159">
    <property type="entry name" value="Competence_DNA_uptake"/>
</dbReference>
<evidence type="ECO:0000313" key="3">
    <source>
        <dbReference type="EMBL" id="QNI33010.1"/>
    </source>
</evidence>
<keyword evidence="4" id="KW-1185">Reference proteome</keyword>
<gene>
    <name evidence="3" type="ORF">H7849_03240</name>
</gene>
<evidence type="ECO:0000259" key="2">
    <source>
        <dbReference type="SMART" id="SM00849"/>
    </source>
</evidence>
<feature type="domain" description="Metallo-beta-lactamase" evidence="2">
    <location>
        <begin position="37"/>
        <end position="250"/>
    </location>
</feature>
<keyword evidence="1" id="KW-0732">Signal</keyword>
<proteinExistence type="predicted"/>
<dbReference type="PANTHER" id="PTHR30619">
    <property type="entry name" value="DNA INTERNALIZATION/COMPETENCE PROTEIN COMEC/REC2"/>
    <property type="match status" value="1"/>
</dbReference>
<keyword evidence="3" id="KW-0378">Hydrolase</keyword>
<dbReference type="AlphaFoldDB" id="A0A7G8BKE0"/>
<dbReference type="Pfam" id="PF00753">
    <property type="entry name" value="Lactamase_B"/>
    <property type="match status" value="1"/>
</dbReference>
<dbReference type="KEGG" id="adin:H7849_03240"/>
<protein>
    <submittedName>
        <fullName evidence="3">MBL fold metallo-hydrolase</fullName>
    </submittedName>
</protein>
<dbReference type="Proteomes" id="UP000515312">
    <property type="component" value="Chromosome"/>
</dbReference>
<dbReference type="InterPro" id="IPR035681">
    <property type="entry name" value="ComA-like_MBL"/>
</dbReference>
<evidence type="ECO:0000313" key="4">
    <source>
        <dbReference type="Proteomes" id="UP000515312"/>
    </source>
</evidence>
<sequence length="344" mass="36892">MSKAKSWILCLILICVSAAAGAQNKEKLQIYFVDVEGGQATLFVTPAGESLLIDTGWPGNNGRDAKRIVAAAKKAGISKIDYVLITHFHMDHVGGVPQLVERIPVGTFIDHGPNRETSDTSTEQGYEAYQKLLATGKYQHIVAKPGDTLPIKGFNALVISADGNLINHALAGEGEANNYCKTSETRAADQSENARSLGVLITFGKLRILDLGDLTWDKEMQLMCPTNKLGHVNILVVSHHGLYQSSSPALVDAIHPQVAIMDNGAKKGGSKATLESFKNVPGLETLWQLHYSEEGGPSLNTQDAYIANSQGPDSGNDLELTAMEDGSFSVLNSRTGASRSYSAR</sequence>
<evidence type="ECO:0000256" key="1">
    <source>
        <dbReference type="SAM" id="SignalP"/>
    </source>
</evidence>
<dbReference type="SMART" id="SM00849">
    <property type="entry name" value="Lactamase_B"/>
    <property type="match status" value="1"/>
</dbReference>